<keyword evidence="9 14" id="KW-0238">DNA-binding</keyword>
<evidence type="ECO:0000256" key="9">
    <source>
        <dbReference type="ARBA" id="ARBA00023125"/>
    </source>
</evidence>
<keyword evidence="8" id="KW-0805">Transcription regulation</keyword>
<evidence type="ECO:0000256" key="8">
    <source>
        <dbReference type="ARBA" id="ARBA00023015"/>
    </source>
</evidence>
<dbReference type="InterPro" id="IPR036388">
    <property type="entry name" value="WH-like_DNA-bd_sf"/>
</dbReference>
<keyword evidence="3" id="KW-0813">Transport</keyword>
<dbReference type="NCBIfam" id="TIGR02154">
    <property type="entry name" value="PhoB"/>
    <property type="match status" value="1"/>
</dbReference>
<dbReference type="PANTHER" id="PTHR48111">
    <property type="entry name" value="REGULATOR OF RPOS"/>
    <property type="match status" value="1"/>
</dbReference>
<evidence type="ECO:0000256" key="14">
    <source>
        <dbReference type="PROSITE-ProRule" id="PRU01091"/>
    </source>
</evidence>
<keyword evidence="18" id="KW-1185">Reference proteome</keyword>
<keyword evidence="11" id="KW-0804">Transcription</keyword>
<keyword evidence="4" id="KW-0963">Cytoplasm</keyword>
<keyword evidence="10" id="KW-0010">Activator</keyword>
<dbReference type="Gene3D" id="3.40.50.2300">
    <property type="match status" value="1"/>
</dbReference>
<evidence type="ECO:0000256" key="13">
    <source>
        <dbReference type="PROSITE-ProRule" id="PRU00169"/>
    </source>
</evidence>
<dbReference type="Pfam" id="PF00486">
    <property type="entry name" value="Trans_reg_C"/>
    <property type="match status" value="1"/>
</dbReference>
<dbReference type="InterPro" id="IPR011006">
    <property type="entry name" value="CheY-like_superfamily"/>
</dbReference>
<keyword evidence="6" id="KW-0592">Phosphate transport</keyword>
<dbReference type="InterPro" id="IPR016032">
    <property type="entry name" value="Sig_transdc_resp-reg_C-effctor"/>
</dbReference>
<evidence type="ECO:0000256" key="11">
    <source>
        <dbReference type="ARBA" id="ARBA00023163"/>
    </source>
</evidence>
<proteinExistence type="predicted"/>
<accession>A0ABV8RHD2</accession>
<feature type="domain" description="Response regulatory" evidence="15">
    <location>
        <begin position="5"/>
        <end position="121"/>
    </location>
</feature>
<dbReference type="Gene3D" id="6.10.250.690">
    <property type="match status" value="1"/>
</dbReference>
<comment type="function">
    <text evidence="12">This protein is a positive regulator for the phosphate regulon. Transcription of this operon is positively regulated by PhoB and PhoR when phosphate is limited.</text>
</comment>
<keyword evidence="7" id="KW-0902">Two-component regulatory system</keyword>
<dbReference type="EMBL" id="JBHSDH010000013">
    <property type="protein sequence ID" value="MFC4292658.1"/>
    <property type="molecule type" value="Genomic_DNA"/>
</dbReference>
<evidence type="ECO:0000256" key="2">
    <source>
        <dbReference type="ARBA" id="ARBA00013332"/>
    </source>
</evidence>
<evidence type="ECO:0000256" key="1">
    <source>
        <dbReference type="ARBA" id="ARBA00004496"/>
    </source>
</evidence>
<evidence type="ECO:0000313" key="18">
    <source>
        <dbReference type="Proteomes" id="UP001595887"/>
    </source>
</evidence>
<dbReference type="PROSITE" id="PS51755">
    <property type="entry name" value="OMPR_PHOB"/>
    <property type="match status" value="1"/>
</dbReference>
<protein>
    <recommendedName>
        <fullName evidence="2">Phosphate regulon transcriptional regulatory protein PhoB</fullName>
    </recommendedName>
</protein>
<dbReference type="PANTHER" id="PTHR48111:SF40">
    <property type="entry name" value="PHOSPHATE REGULON TRANSCRIPTIONAL REGULATORY PROTEIN PHOB"/>
    <property type="match status" value="1"/>
</dbReference>
<evidence type="ECO:0000259" key="16">
    <source>
        <dbReference type="PROSITE" id="PS51755"/>
    </source>
</evidence>
<dbReference type="CDD" id="cd00383">
    <property type="entry name" value="trans_reg_C"/>
    <property type="match status" value="1"/>
</dbReference>
<evidence type="ECO:0000256" key="6">
    <source>
        <dbReference type="ARBA" id="ARBA00022592"/>
    </source>
</evidence>
<dbReference type="SMART" id="SM00448">
    <property type="entry name" value="REC"/>
    <property type="match status" value="1"/>
</dbReference>
<dbReference type="Pfam" id="PF00072">
    <property type="entry name" value="Response_reg"/>
    <property type="match status" value="1"/>
</dbReference>
<dbReference type="RefSeq" id="WP_381423528.1">
    <property type="nucleotide sequence ID" value="NZ_JBHSDH010000013.1"/>
</dbReference>
<dbReference type="SUPFAM" id="SSF52172">
    <property type="entry name" value="CheY-like"/>
    <property type="match status" value="1"/>
</dbReference>
<dbReference type="InterPro" id="IPR001789">
    <property type="entry name" value="Sig_transdc_resp-reg_receiver"/>
</dbReference>
<evidence type="ECO:0000256" key="5">
    <source>
        <dbReference type="ARBA" id="ARBA00022553"/>
    </source>
</evidence>
<gene>
    <name evidence="17" type="primary">phoB</name>
    <name evidence="17" type="ORF">ACFOWX_09565</name>
</gene>
<dbReference type="InterPro" id="IPR001867">
    <property type="entry name" value="OmpR/PhoB-type_DNA-bd"/>
</dbReference>
<sequence length="233" mass="26494">MPNAQLLLVEDDAALAELVQWHFEREGFDVRQTSDGEEALLLARERTPDIVLLDWMIENLSGIEVCRQLRKADTTANVPIIMLTARGEEDDRIRGLEIGADDYVTKPFSPRELVARANAVLRRVRPALVGETLRFADVEMDTVAHKVKREGKTVILGPTEYRLLKHFLEYPSHVFSRERLLDAVWGHDSDIEIRTVDVHIRRLRKALNEGSQSGRDIIRTVRSAGYSLDQDSA</sequence>
<keyword evidence="5 13" id="KW-0597">Phosphoprotein</keyword>
<reference evidence="18" key="1">
    <citation type="journal article" date="2019" name="Int. J. Syst. Evol. Microbiol.">
        <title>The Global Catalogue of Microorganisms (GCM) 10K type strain sequencing project: providing services to taxonomists for standard genome sequencing and annotation.</title>
        <authorList>
            <consortium name="The Broad Institute Genomics Platform"/>
            <consortium name="The Broad Institute Genome Sequencing Center for Infectious Disease"/>
            <person name="Wu L."/>
            <person name="Ma J."/>
        </authorList>
    </citation>
    <scope>NUCLEOTIDE SEQUENCE [LARGE SCALE GENOMIC DNA]</scope>
    <source>
        <strain evidence="18">CECT 8531</strain>
    </source>
</reference>
<name>A0ABV8RHD2_9SPHN</name>
<feature type="DNA-binding region" description="OmpR/PhoB-type" evidence="14">
    <location>
        <begin position="130"/>
        <end position="230"/>
    </location>
</feature>
<feature type="modified residue" description="4-aspartylphosphate" evidence="13">
    <location>
        <position position="54"/>
    </location>
</feature>
<dbReference type="SMART" id="SM00862">
    <property type="entry name" value="Trans_reg_C"/>
    <property type="match status" value="1"/>
</dbReference>
<evidence type="ECO:0000256" key="7">
    <source>
        <dbReference type="ARBA" id="ARBA00023012"/>
    </source>
</evidence>
<comment type="caution">
    <text evidence="17">The sequence shown here is derived from an EMBL/GenBank/DDBJ whole genome shotgun (WGS) entry which is preliminary data.</text>
</comment>
<dbReference type="SUPFAM" id="SSF46894">
    <property type="entry name" value="C-terminal effector domain of the bipartite response regulators"/>
    <property type="match status" value="1"/>
</dbReference>
<dbReference type="Gene3D" id="1.10.10.10">
    <property type="entry name" value="Winged helix-like DNA-binding domain superfamily/Winged helix DNA-binding domain"/>
    <property type="match status" value="1"/>
</dbReference>
<evidence type="ECO:0000259" key="15">
    <source>
        <dbReference type="PROSITE" id="PS50110"/>
    </source>
</evidence>
<comment type="subcellular location">
    <subcellularLocation>
        <location evidence="1">Cytoplasm</location>
    </subcellularLocation>
</comment>
<dbReference type="Proteomes" id="UP001595887">
    <property type="component" value="Unassembled WGS sequence"/>
</dbReference>
<evidence type="ECO:0000256" key="12">
    <source>
        <dbReference type="ARBA" id="ARBA00024735"/>
    </source>
</evidence>
<dbReference type="InterPro" id="IPR011879">
    <property type="entry name" value="Sig_transdc_resp-reg_PhoB"/>
</dbReference>
<evidence type="ECO:0000256" key="3">
    <source>
        <dbReference type="ARBA" id="ARBA00022448"/>
    </source>
</evidence>
<feature type="domain" description="OmpR/PhoB-type" evidence="16">
    <location>
        <begin position="130"/>
        <end position="230"/>
    </location>
</feature>
<dbReference type="InterPro" id="IPR039420">
    <property type="entry name" value="WalR-like"/>
</dbReference>
<evidence type="ECO:0000313" key="17">
    <source>
        <dbReference type="EMBL" id="MFC4292658.1"/>
    </source>
</evidence>
<evidence type="ECO:0000256" key="4">
    <source>
        <dbReference type="ARBA" id="ARBA00022490"/>
    </source>
</evidence>
<dbReference type="PROSITE" id="PS50110">
    <property type="entry name" value="RESPONSE_REGULATORY"/>
    <property type="match status" value="1"/>
</dbReference>
<evidence type="ECO:0000256" key="10">
    <source>
        <dbReference type="ARBA" id="ARBA00023159"/>
    </source>
</evidence>
<organism evidence="17 18">
    <name type="scientific">Sphingorhabdus arenilitoris</name>
    <dbReference type="NCBI Taxonomy" id="1490041"/>
    <lineage>
        <taxon>Bacteria</taxon>
        <taxon>Pseudomonadati</taxon>
        <taxon>Pseudomonadota</taxon>
        <taxon>Alphaproteobacteria</taxon>
        <taxon>Sphingomonadales</taxon>
        <taxon>Sphingomonadaceae</taxon>
        <taxon>Sphingorhabdus</taxon>
    </lineage>
</organism>